<gene>
    <name evidence="1" type="ORF">F4X82_02360</name>
</gene>
<name>A0A845DLX9_9BACT</name>
<dbReference type="AlphaFoldDB" id="A0A845DLX9"/>
<accession>A0A845DLX9</accession>
<reference evidence="1 2" key="1">
    <citation type="submission" date="2019-09" db="EMBL/GenBank/DDBJ databases">
        <title>Characterisation of the sponge microbiome using genome-centric metagenomics.</title>
        <authorList>
            <person name="Engelberts J.P."/>
            <person name="Robbins S.J."/>
            <person name="De Goeij J.M."/>
            <person name="Aranda M."/>
            <person name="Bell S.C."/>
            <person name="Webster N.S."/>
        </authorList>
    </citation>
    <scope>NUCLEOTIDE SEQUENCE [LARGE SCALE GENOMIC DNA]</scope>
    <source>
        <strain evidence="1">SB0662_bin_43</strain>
    </source>
</reference>
<dbReference type="PANTHER" id="PTHR36303">
    <property type="entry name" value="2',3'-CYCLIC-NUCLEOTIDE 2'-PHOSPHODIESTERASE"/>
    <property type="match status" value="1"/>
</dbReference>
<comment type="caution">
    <text evidence="1">The sequence shown here is derived from an EMBL/GenBank/DDBJ whole genome shotgun (WGS) entry which is preliminary data.</text>
</comment>
<dbReference type="Gene3D" id="3.60.21.10">
    <property type="match status" value="1"/>
</dbReference>
<protein>
    <submittedName>
        <fullName evidence="1">YmdB family metallophosphoesterase</fullName>
    </submittedName>
</protein>
<dbReference type="PANTHER" id="PTHR36303:SF1">
    <property type="entry name" value="2',3'-CYCLIC-NUCLEOTIDE 2'-PHOSPHODIESTERASE"/>
    <property type="match status" value="1"/>
</dbReference>
<evidence type="ECO:0000313" key="1">
    <source>
        <dbReference type="EMBL" id="MYE38333.1"/>
    </source>
</evidence>
<dbReference type="EMBL" id="VXOY01000020">
    <property type="protein sequence ID" value="MYE38333.1"/>
    <property type="molecule type" value="Genomic_DNA"/>
</dbReference>
<dbReference type="InterPro" id="IPR005235">
    <property type="entry name" value="YmdB-like"/>
</dbReference>
<evidence type="ECO:0000313" key="2">
    <source>
        <dbReference type="Proteomes" id="UP000449092"/>
    </source>
</evidence>
<proteinExistence type="predicted"/>
<dbReference type="InterPro" id="IPR029052">
    <property type="entry name" value="Metallo-depent_PP-like"/>
</dbReference>
<sequence>MKILFFGDVFGRPGREVLCEQYDILCKEHNPDFVIANVENIAHGMGITLTAIEELGKRGALFHAFTSGNHHFANQGVYDVISHPAIPLVRPLNYQDAAGVGARVVESGARRLLVVNVMGRIFMKDTSLSNPFLAMNDILQKYTIDPHEDGKERVDGIFVDIHAETTAEKRAMGFHLDGRVSAVVGTHTHVPTRDEQILRGGTAYISDVGMVGPFHSSLGLDKDSIVEEMVQEQRTKRDVSDESLVEIGAVLIKVKENGLSDHIQHIRLVVNKS</sequence>
<dbReference type="GO" id="GO:0004113">
    <property type="term" value="F:2',3'-cyclic-nucleotide 3'-phosphodiesterase activity"/>
    <property type="evidence" value="ECO:0007669"/>
    <property type="project" value="TreeGrafter"/>
</dbReference>
<dbReference type="SUPFAM" id="SSF56300">
    <property type="entry name" value="Metallo-dependent phosphatases"/>
    <property type="match status" value="1"/>
</dbReference>
<dbReference type="Proteomes" id="UP000449092">
    <property type="component" value="Unassembled WGS sequence"/>
</dbReference>
<dbReference type="Pfam" id="PF13277">
    <property type="entry name" value="YmdB"/>
    <property type="match status" value="1"/>
</dbReference>
<organism evidence="1 2">
    <name type="scientific">Candidatus Spechtbacteria bacterium SB0662_bin_43</name>
    <dbReference type="NCBI Taxonomy" id="2604897"/>
    <lineage>
        <taxon>Bacteria</taxon>
        <taxon>Candidatus Spechtiibacteriota</taxon>
    </lineage>
</organism>